<organism evidence="2">
    <name type="scientific">marine metagenome</name>
    <dbReference type="NCBI Taxonomy" id="408172"/>
    <lineage>
        <taxon>unclassified sequences</taxon>
        <taxon>metagenomes</taxon>
        <taxon>ecological metagenomes</taxon>
    </lineage>
</organism>
<evidence type="ECO:0000313" key="2">
    <source>
        <dbReference type="EMBL" id="SVA61190.1"/>
    </source>
</evidence>
<dbReference type="SMART" id="SM00859">
    <property type="entry name" value="Semialdhyde_dh"/>
    <property type="match status" value="1"/>
</dbReference>
<protein>
    <recommendedName>
        <fullName evidence="1">Semialdehyde dehydrogenase NAD-binding domain-containing protein</fullName>
    </recommendedName>
</protein>
<dbReference type="InterPro" id="IPR051823">
    <property type="entry name" value="ASADH-related"/>
</dbReference>
<sequence>MNQKIKVSVLGATGMVGQNYIRLLDNHPWFQIVDAAASPRSAGKKYSDAVGQNWLMPGAIPAAVHHLIVRDVRDFDTIPKNVECVFSAMDLPKKEETRDLEFDYAKAGFPIISNSSA</sequence>
<dbReference type="PANTHER" id="PTHR46718:SF1">
    <property type="entry name" value="ASPARTATE-SEMIALDEHYDE DEHYDROGENASE"/>
    <property type="match status" value="1"/>
</dbReference>
<dbReference type="PANTHER" id="PTHR46718">
    <property type="entry name" value="ASPARTATE-SEMIALDEHYDE DEHYDROGENASE"/>
    <property type="match status" value="1"/>
</dbReference>
<dbReference type="AlphaFoldDB" id="A0A381X997"/>
<dbReference type="Gene3D" id="3.40.50.720">
    <property type="entry name" value="NAD(P)-binding Rossmann-like Domain"/>
    <property type="match status" value="1"/>
</dbReference>
<feature type="domain" description="Semialdehyde dehydrogenase NAD-binding" evidence="1">
    <location>
        <begin position="6"/>
        <end position="117"/>
    </location>
</feature>
<name>A0A381X997_9ZZZZ</name>
<dbReference type="GO" id="GO:0004073">
    <property type="term" value="F:aspartate-semialdehyde dehydrogenase activity"/>
    <property type="evidence" value="ECO:0007669"/>
    <property type="project" value="TreeGrafter"/>
</dbReference>
<dbReference type="EMBL" id="UINC01014329">
    <property type="protein sequence ID" value="SVA61190.1"/>
    <property type="molecule type" value="Genomic_DNA"/>
</dbReference>
<evidence type="ECO:0000259" key="1">
    <source>
        <dbReference type="SMART" id="SM00859"/>
    </source>
</evidence>
<dbReference type="GO" id="GO:0009086">
    <property type="term" value="P:methionine biosynthetic process"/>
    <property type="evidence" value="ECO:0007669"/>
    <property type="project" value="TreeGrafter"/>
</dbReference>
<proteinExistence type="predicted"/>
<dbReference type="GO" id="GO:0051287">
    <property type="term" value="F:NAD binding"/>
    <property type="evidence" value="ECO:0007669"/>
    <property type="project" value="InterPro"/>
</dbReference>
<dbReference type="SUPFAM" id="SSF51735">
    <property type="entry name" value="NAD(P)-binding Rossmann-fold domains"/>
    <property type="match status" value="1"/>
</dbReference>
<feature type="non-terminal residue" evidence="2">
    <location>
        <position position="117"/>
    </location>
</feature>
<dbReference type="InterPro" id="IPR036291">
    <property type="entry name" value="NAD(P)-bd_dom_sf"/>
</dbReference>
<reference evidence="2" key="1">
    <citation type="submission" date="2018-05" db="EMBL/GenBank/DDBJ databases">
        <authorList>
            <person name="Lanie J.A."/>
            <person name="Ng W.-L."/>
            <person name="Kazmierczak K.M."/>
            <person name="Andrzejewski T.M."/>
            <person name="Davidsen T.M."/>
            <person name="Wayne K.J."/>
            <person name="Tettelin H."/>
            <person name="Glass J.I."/>
            <person name="Rusch D."/>
            <person name="Podicherti R."/>
            <person name="Tsui H.-C.T."/>
            <person name="Winkler M.E."/>
        </authorList>
    </citation>
    <scope>NUCLEOTIDE SEQUENCE</scope>
</reference>
<dbReference type="InterPro" id="IPR000534">
    <property type="entry name" value="Semialdehyde_DH_NAD-bd"/>
</dbReference>
<dbReference type="GO" id="GO:0009088">
    <property type="term" value="P:threonine biosynthetic process"/>
    <property type="evidence" value="ECO:0007669"/>
    <property type="project" value="TreeGrafter"/>
</dbReference>
<dbReference type="Pfam" id="PF01118">
    <property type="entry name" value="Semialdhyde_dh"/>
    <property type="match status" value="1"/>
</dbReference>
<accession>A0A381X997</accession>
<gene>
    <name evidence="2" type="ORF">METZ01_LOCUS114044</name>
</gene>